<proteinExistence type="predicted"/>
<evidence type="ECO:0000313" key="2">
    <source>
        <dbReference type="Proteomes" id="UP000095647"/>
    </source>
</evidence>
<organism evidence="1 2">
    <name type="scientific">Bifidobacterium adolescentis</name>
    <dbReference type="NCBI Taxonomy" id="1680"/>
    <lineage>
        <taxon>Bacteria</taxon>
        <taxon>Bacillati</taxon>
        <taxon>Actinomycetota</taxon>
        <taxon>Actinomycetes</taxon>
        <taxon>Bifidobacteriales</taxon>
        <taxon>Bifidobacteriaceae</taxon>
        <taxon>Bifidobacterium</taxon>
    </lineage>
</organism>
<dbReference type="Proteomes" id="UP000095647">
    <property type="component" value="Unassembled WGS sequence"/>
</dbReference>
<dbReference type="EMBL" id="CYYI01000005">
    <property type="protein sequence ID" value="CUN85097.1"/>
    <property type="molecule type" value="Genomic_DNA"/>
</dbReference>
<dbReference type="AlphaFoldDB" id="A0A174A9S9"/>
<name>A0A174A9S9_BIFAD</name>
<accession>A0A174A9S9</accession>
<gene>
    <name evidence="1" type="ORF">ERS852382_01500</name>
</gene>
<dbReference type="RefSeq" id="WP_229084424.1">
    <property type="nucleotide sequence ID" value="NZ_JADMOG010000004.1"/>
</dbReference>
<protein>
    <submittedName>
        <fullName evidence="1">Uncharacterized protein</fullName>
    </submittedName>
</protein>
<evidence type="ECO:0000313" key="1">
    <source>
        <dbReference type="EMBL" id="CUN85097.1"/>
    </source>
</evidence>
<reference evidence="1 2" key="1">
    <citation type="submission" date="2015-09" db="EMBL/GenBank/DDBJ databases">
        <authorList>
            <consortium name="Pathogen Informatics"/>
        </authorList>
    </citation>
    <scope>NUCLEOTIDE SEQUENCE [LARGE SCALE GENOMIC DNA]</scope>
    <source>
        <strain evidence="1 2">2789STDY5608824</strain>
    </source>
</reference>
<sequence length="96" mass="10866">MSRATFPDKLRTQMRMALTMIDKNIRCKANTSRQSLMQASGLNDNQLQAALRMAYGEKGVPSPVYRSPTAGKMYDSESLLRVLAKWCGMWAYVIED</sequence>